<dbReference type="InterPro" id="IPR016024">
    <property type="entry name" value="ARM-type_fold"/>
</dbReference>
<name>A0AAD7TQ45_9APHY</name>
<sequence>MPNTRTKAPGVVLSQGPYTISEGLFYEDGDTPPWNTVVADMCKELKIPDLTTRKGLRRVHASFNEVYKRLDRAYSDAQEKGDTRTMGGVVGIMAKLCADAILRDKLFDRGLLKKVMPLLEHSTRKVALEALRVVTHHGGVSVRQEIARHNRALVKVMEDHPDDSTLANLVIATTSHASAAVIACERPPDPRLVRDACIPLVLEATVNALRRPTDSHELHTHALLILAASTQHCSRECKANPSMLRLLAAFTRSNNINCRAIAFSALLRLPIAGCEFEGAHNPGRLLAPFQHDMPAHLSDILVDYGPEKAEISLTLRAVADFQEAIAQAMRDHDMYALGQKLVGPVQRTEPATADGVSPGIHQLTGKSDSQITRFTDILPVCAQALRAKGSPADLDGADILDMKFYMTRSRHPEAIALGNKAIERNRGLAYAYYVVSMGADAKNGLRAVKKGLKCKKITPFVRNQMLRRAVNHAALQGIEILRDAVEGYMEARAEGTAYLMSAWEDAKTYTAEAPPDGRHMITVLTWYMMLTIVIRGPELSEDLRELDVSAPVLIAMMQGTDWIPGTKPARRKIKTSVEFMNYMGYPIVKTQLNLARELILSLYTDGAREWGAFIKHFDELDTKSHESRTSIRPEAEDGLTAWLEKLDLDSSDDEPEGGCHGHG</sequence>
<organism evidence="1 2">
    <name type="scientific">Trametes cubensis</name>
    <dbReference type="NCBI Taxonomy" id="1111947"/>
    <lineage>
        <taxon>Eukaryota</taxon>
        <taxon>Fungi</taxon>
        <taxon>Dikarya</taxon>
        <taxon>Basidiomycota</taxon>
        <taxon>Agaricomycotina</taxon>
        <taxon>Agaricomycetes</taxon>
        <taxon>Polyporales</taxon>
        <taxon>Polyporaceae</taxon>
        <taxon>Trametes</taxon>
    </lineage>
</organism>
<dbReference type="Proteomes" id="UP001215151">
    <property type="component" value="Unassembled WGS sequence"/>
</dbReference>
<dbReference type="InterPro" id="IPR011989">
    <property type="entry name" value="ARM-like"/>
</dbReference>
<keyword evidence="2" id="KW-1185">Reference proteome</keyword>
<evidence type="ECO:0000313" key="2">
    <source>
        <dbReference type="Proteomes" id="UP001215151"/>
    </source>
</evidence>
<dbReference type="SUPFAM" id="SSF48371">
    <property type="entry name" value="ARM repeat"/>
    <property type="match status" value="1"/>
</dbReference>
<dbReference type="Gene3D" id="1.25.10.10">
    <property type="entry name" value="Leucine-rich Repeat Variant"/>
    <property type="match status" value="1"/>
</dbReference>
<dbReference type="EMBL" id="JAPEVG010000258">
    <property type="protein sequence ID" value="KAJ8472477.1"/>
    <property type="molecule type" value="Genomic_DNA"/>
</dbReference>
<reference evidence="1" key="1">
    <citation type="submission" date="2022-11" db="EMBL/GenBank/DDBJ databases">
        <title>Genome Sequence of Cubamyces cubensis.</title>
        <authorList>
            <person name="Buettner E."/>
        </authorList>
    </citation>
    <scope>NUCLEOTIDE SEQUENCE</scope>
    <source>
        <strain evidence="1">MPL-01</strain>
    </source>
</reference>
<gene>
    <name evidence="1" type="ORF">ONZ51_g8489</name>
</gene>
<comment type="caution">
    <text evidence="1">The sequence shown here is derived from an EMBL/GenBank/DDBJ whole genome shotgun (WGS) entry which is preliminary data.</text>
</comment>
<evidence type="ECO:0000313" key="1">
    <source>
        <dbReference type="EMBL" id="KAJ8472477.1"/>
    </source>
</evidence>
<protein>
    <submittedName>
        <fullName evidence="1">Uncharacterized protein</fullName>
    </submittedName>
</protein>
<accession>A0AAD7TQ45</accession>
<proteinExistence type="predicted"/>
<dbReference type="AlphaFoldDB" id="A0AAD7TQ45"/>